<dbReference type="AlphaFoldDB" id="A0A9N9P329"/>
<feature type="non-terminal residue" evidence="1">
    <location>
        <position position="1"/>
    </location>
</feature>
<dbReference type="Proteomes" id="UP000789405">
    <property type="component" value="Unassembled WGS sequence"/>
</dbReference>
<comment type="caution">
    <text evidence="1">The sequence shown here is derived from an EMBL/GenBank/DDBJ whole genome shotgun (WGS) entry which is preliminary data.</text>
</comment>
<keyword evidence="2" id="KW-1185">Reference proteome</keyword>
<organism evidence="1 2">
    <name type="scientific">Dentiscutata erythropus</name>
    <dbReference type="NCBI Taxonomy" id="1348616"/>
    <lineage>
        <taxon>Eukaryota</taxon>
        <taxon>Fungi</taxon>
        <taxon>Fungi incertae sedis</taxon>
        <taxon>Mucoromycota</taxon>
        <taxon>Glomeromycotina</taxon>
        <taxon>Glomeromycetes</taxon>
        <taxon>Diversisporales</taxon>
        <taxon>Gigasporaceae</taxon>
        <taxon>Dentiscutata</taxon>
    </lineage>
</organism>
<evidence type="ECO:0000313" key="2">
    <source>
        <dbReference type="Proteomes" id="UP000789405"/>
    </source>
</evidence>
<sequence length="89" mass="10238">KFIQDLLRSHSGITLINKIDLKLRLILHHSRLKVFNLGLADFALFTASEYKNMMKIMLFVLESLIEEKKMSFLLIYSLIGTNILSIKAA</sequence>
<evidence type="ECO:0000313" key="1">
    <source>
        <dbReference type="EMBL" id="CAG8787233.1"/>
    </source>
</evidence>
<reference evidence="1" key="1">
    <citation type="submission" date="2021-06" db="EMBL/GenBank/DDBJ databases">
        <authorList>
            <person name="Kallberg Y."/>
            <person name="Tangrot J."/>
            <person name="Rosling A."/>
        </authorList>
    </citation>
    <scope>NUCLEOTIDE SEQUENCE</scope>
    <source>
        <strain evidence="1">MA453B</strain>
    </source>
</reference>
<proteinExistence type="predicted"/>
<name>A0A9N9P329_9GLOM</name>
<gene>
    <name evidence="1" type="ORF">DERYTH_LOCUS20664</name>
</gene>
<protein>
    <submittedName>
        <fullName evidence="1">16775_t:CDS:1</fullName>
    </submittedName>
</protein>
<dbReference type="EMBL" id="CAJVPY010024761">
    <property type="protein sequence ID" value="CAG8787233.1"/>
    <property type="molecule type" value="Genomic_DNA"/>
</dbReference>
<accession>A0A9N9P329</accession>
<dbReference type="OrthoDB" id="2434939at2759"/>